<dbReference type="Pfam" id="PF12705">
    <property type="entry name" value="PDDEXK_1"/>
    <property type="match status" value="1"/>
</dbReference>
<dbReference type="PANTHER" id="PTHR11070">
    <property type="entry name" value="UVRD / RECB / PCRA DNA HELICASE FAMILY MEMBER"/>
    <property type="match status" value="1"/>
</dbReference>
<feature type="domain" description="UvrD-like helicase C-terminal" evidence="17">
    <location>
        <begin position="414"/>
        <end position="716"/>
    </location>
</feature>
<dbReference type="InterPro" id="IPR011604">
    <property type="entry name" value="PDDEXK-like_dom_sf"/>
</dbReference>
<evidence type="ECO:0000256" key="3">
    <source>
        <dbReference type="ARBA" id="ARBA00022741"/>
    </source>
</evidence>
<accession>A0ABY0FKY9</accession>
<evidence type="ECO:0000259" key="17">
    <source>
        <dbReference type="PROSITE" id="PS51217"/>
    </source>
</evidence>
<evidence type="ECO:0000256" key="8">
    <source>
        <dbReference type="ARBA" id="ARBA00022840"/>
    </source>
</evidence>
<comment type="catalytic activity">
    <reaction evidence="12">
        <text>Couples ATP hydrolysis with the unwinding of duplex DNA by translocating in the 3'-5' direction.</text>
        <dbReference type="EC" id="5.6.2.4"/>
    </reaction>
</comment>
<reference evidence="18 19" key="1">
    <citation type="journal article" date="2018" name="bioRxiv">
        <title>Evidence of independent acquisition and adaption of ultra-small bacteria to human hosts across the highly diverse yet reduced genomes of the phylum Saccharibacteria.</title>
        <authorList>
            <person name="McLean J.S."/>
            <person name="Bor B."/>
            <person name="To T.T."/>
            <person name="Liu Q."/>
            <person name="Kearns K.A."/>
            <person name="Solden L.M."/>
            <person name="Wrighton K.C."/>
            <person name="He X."/>
            <person name="Shi W."/>
        </authorList>
    </citation>
    <scope>NUCLEOTIDE SEQUENCE [LARGE SCALE GENOMIC DNA]</scope>
    <source>
        <strain evidence="18 19">TM7_CMJM_G6_1_HOT_870</strain>
    </source>
</reference>
<comment type="catalytic activity">
    <reaction evidence="14">
        <text>ATP + H2O = ADP + phosphate + H(+)</text>
        <dbReference type="Rhea" id="RHEA:13065"/>
        <dbReference type="ChEBI" id="CHEBI:15377"/>
        <dbReference type="ChEBI" id="CHEBI:15378"/>
        <dbReference type="ChEBI" id="CHEBI:30616"/>
        <dbReference type="ChEBI" id="CHEBI:43474"/>
        <dbReference type="ChEBI" id="CHEBI:456216"/>
        <dbReference type="EC" id="5.6.2.4"/>
    </reaction>
</comment>
<dbReference type="InterPro" id="IPR027417">
    <property type="entry name" value="P-loop_NTPase"/>
</dbReference>
<dbReference type="GO" id="GO:0003678">
    <property type="term" value="F:DNA helicase activity"/>
    <property type="evidence" value="ECO:0007669"/>
    <property type="project" value="UniProtKB-EC"/>
</dbReference>
<keyword evidence="6 15" id="KW-0347">Helicase</keyword>
<dbReference type="Pfam" id="PF00580">
    <property type="entry name" value="UvrD-helicase"/>
    <property type="match status" value="1"/>
</dbReference>
<evidence type="ECO:0000259" key="16">
    <source>
        <dbReference type="PROSITE" id="PS51198"/>
    </source>
</evidence>
<dbReference type="PROSITE" id="PS51198">
    <property type="entry name" value="UVRD_HELICASE_ATP_BIND"/>
    <property type="match status" value="1"/>
</dbReference>
<keyword evidence="2" id="KW-0540">Nuclease</keyword>
<dbReference type="PROSITE" id="PS51217">
    <property type="entry name" value="UVRD_HELICASE_CTER"/>
    <property type="match status" value="1"/>
</dbReference>
<dbReference type="RefSeq" id="WP_129718592.1">
    <property type="nucleotide sequence ID" value="NZ_PRLK01000002.1"/>
</dbReference>
<name>A0ABY0FKY9_9BACT</name>
<feature type="domain" description="UvrD-like helicase ATP-binding" evidence="16">
    <location>
        <begin position="15"/>
        <end position="413"/>
    </location>
</feature>
<keyword evidence="7" id="KW-0269">Exonuclease</keyword>
<dbReference type="Gene3D" id="3.40.50.300">
    <property type="entry name" value="P-loop containing nucleotide triphosphate hydrolases"/>
    <property type="match status" value="3"/>
</dbReference>
<dbReference type="PANTHER" id="PTHR11070:SF2">
    <property type="entry name" value="ATP-DEPENDENT DNA HELICASE SRS2"/>
    <property type="match status" value="1"/>
</dbReference>
<dbReference type="Gene3D" id="1.10.10.160">
    <property type="match status" value="1"/>
</dbReference>
<dbReference type="InterPro" id="IPR014016">
    <property type="entry name" value="UvrD-like_ATP-bd"/>
</dbReference>
<evidence type="ECO:0000256" key="14">
    <source>
        <dbReference type="ARBA" id="ARBA00048988"/>
    </source>
</evidence>
<dbReference type="GO" id="GO:0016787">
    <property type="term" value="F:hydrolase activity"/>
    <property type="evidence" value="ECO:0007669"/>
    <property type="project" value="UniProtKB-KW"/>
</dbReference>
<keyword evidence="10" id="KW-0234">DNA repair</keyword>
<evidence type="ECO:0000256" key="7">
    <source>
        <dbReference type="ARBA" id="ARBA00022839"/>
    </source>
</evidence>
<gene>
    <name evidence="18" type="primary">yjcD</name>
    <name evidence="18" type="ORF">G6CMJM_00169</name>
</gene>
<evidence type="ECO:0000256" key="10">
    <source>
        <dbReference type="ARBA" id="ARBA00023204"/>
    </source>
</evidence>
<dbReference type="InterPro" id="IPR000212">
    <property type="entry name" value="DNA_helicase_UvrD/REP"/>
</dbReference>
<comment type="caution">
    <text evidence="18">The sequence shown here is derived from an EMBL/GenBank/DDBJ whole genome shotgun (WGS) entry which is preliminary data.</text>
</comment>
<keyword evidence="11" id="KW-0413">Isomerase</keyword>
<evidence type="ECO:0000256" key="13">
    <source>
        <dbReference type="ARBA" id="ARBA00034808"/>
    </source>
</evidence>
<evidence type="ECO:0000256" key="12">
    <source>
        <dbReference type="ARBA" id="ARBA00034617"/>
    </source>
</evidence>
<sequence length="1151" mass="132573">MDRQELVKNFQQTYNMLNTEQKKAVDNIEGPVLVIAGPGTGKTQLLSARIANILAKTDISAENILAMTFTEAGARNMRERLKSFIGKEAYKIGIFTYHAFANDLISQYPEYFLERNLENLADDLTLYEILSSIKQELPYNSLIKYTEPMALLSVINDFKRANLSAEDVKIIAKQNIALDDILLEKIQSASDNGELDLTVMKGRQKIDVALNTYKQLAIIINEVVRNNSHLDKAFTPNLDITLKELLKALQLAEENKKATFLTDWRNNYFNQVSSNGVPQSKDIINNKKLLEIATVYESFTRIMDERSLFTYDDMILEVINALKKHNDFKLTIQEKYNYILLDEYQDTNKSQAELINLLTDNPIFEGRPNVLAVGDDDQAIMAFQGAESSNMLDFYNRYNNTLVINLTKNYRSASAVLETAKEIAGQIEDRLTNALPINIEKDIIASNENIKDKANIQRINFKSQIAEYSFIAQEIKKLLNEGVDANEIAVLSPKHKLLQALSPFLKEQDIPIFYEKRENILEDPTVSKIIKISNLLLAIKNKDDDLMNKLFPEVLSFYFWNLKSENIWRMSWAAYEQENYWLETMLEVEDEQLKEVANFLISLATKIDDMPLEKVIDLIMGTPNLNIKDNDFKSPLYSYLKKESREEELYDTIINLTQLRDILRDRQNKNTGFLRLNDFVNMVNSYNNAGLLINSTNPHKTAENSVQLISVHSAKGLEFKYTFLISVNKSSWNSSPTNQGRIQMPKNLQHIKADSSDENTRKRLFFVALTRAKTHLYLTNYIGNFKGNKTNSLEFLNEAEDKDTGELKAYNIPKKFRVVQNKEDIPVSIEEIKTNWHGFYLPKNEEKIRELLRSKLNNYKISPTHVNNYINITGDVESGKGPQGFYETTILRFPTSYSASAFLGSFVHEIMDRIQKNINNSLPINKELFLIDIEKEIKQKTNFSLEETKELIVRAKNIISHVLNERMDIFQIGNKSEQNFAWSGVTIGNAQLTGKIDLIKINKEQKTITVVDFKTGKIPFSKGKFDSNTIKVHTYEQQLYFYKILIENTPEFKGYSVTNGILEFIEKDLLMNHGYTYEITFDENKLEYMKLLIQAVYDRVQNFVFDSPEVTNGSLSDVRNFENELIKEFAIKNNLKEIYINNSTKIVKEIL</sequence>
<dbReference type="InterPro" id="IPR013986">
    <property type="entry name" value="DExx_box_DNA_helicase_dom_sf"/>
</dbReference>
<proteinExistence type="inferred from homology"/>
<comment type="similarity">
    <text evidence="1">Belongs to the helicase family. UvrD subfamily.</text>
</comment>
<keyword evidence="8 15" id="KW-0067">ATP-binding</keyword>
<keyword evidence="4" id="KW-0227">DNA damage</keyword>
<evidence type="ECO:0000313" key="18">
    <source>
        <dbReference type="EMBL" id="RYC72833.1"/>
    </source>
</evidence>
<dbReference type="Gene3D" id="3.90.320.10">
    <property type="match status" value="1"/>
</dbReference>
<evidence type="ECO:0000256" key="2">
    <source>
        <dbReference type="ARBA" id="ARBA00022722"/>
    </source>
</evidence>
<dbReference type="InterPro" id="IPR014017">
    <property type="entry name" value="DNA_helicase_UvrD-like_C"/>
</dbReference>
<evidence type="ECO:0000256" key="1">
    <source>
        <dbReference type="ARBA" id="ARBA00009922"/>
    </source>
</evidence>
<dbReference type="SUPFAM" id="SSF52540">
    <property type="entry name" value="P-loop containing nucleoside triphosphate hydrolases"/>
    <property type="match status" value="1"/>
</dbReference>
<evidence type="ECO:0000256" key="9">
    <source>
        <dbReference type="ARBA" id="ARBA00023125"/>
    </source>
</evidence>
<reference evidence="18 19" key="2">
    <citation type="journal article" date="2020" name="Cell Rep.">
        <title>Acquisition and Adaptation of Ultra-small Parasitic Reduced Genome Bacteria to Mammalian Hosts.</title>
        <authorList>
            <person name="McLean J.S."/>
            <person name="Bor B."/>
            <person name="Kerns K.A."/>
            <person name="Liu Q."/>
            <person name="To T.T."/>
            <person name="Solden L."/>
            <person name="Hendrickson E.L."/>
            <person name="Wrighton K."/>
            <person name="Shi W."/>
            <person name="He X."/>
        </authorList>
    </citation>
    <scope>NUCLEOTIDE SEQUENCE [LARGE SCALE GENOMIC DNA]</scope>
    <source>
        <strain evidence="18 19">TM7_CMJM_G6_1_HOT_870</strain>
    </source>
</reference>
<dbReference type="EMBL" id="PRLK01000002">
    <property type="protein sequence ID" value="RYC72833.1"/>
    <property type="molecule type" value="Genomic_DNA"/>
</dbReference>
<dbReference type="Gene3D" id="1.10.486.10">
    <property type="entry name" value="PCRA, domain 4"/>
    <property type="match status" value="1"/>
</dbReference>
<dbReference type="CDD" id="cd17932">
    <property type="entry name" value="DEXQc_UvrD"/>
    <property type="match status" value="1"/>
</dbReference>
<keyword evidence="5 15" id="KW-0378">Hydrolase</keyword>
<protein>
    <recommendedName>
        <fullName evidence="13">DNA 3'-5' helicase</fullName>
        <ecNumber evidence="13">5.6.2.4</ecNumber>
    </recommendedName>
</protein>
<evidence type="ECO:0000313" key="19">
    <source>
        <dbReference type="Proteomes" id="UP001190925"/>
    </source>
</evidence>
<dbReference type="Pfam" id="PF13361">
    <property type="entry name" value="UvrD_C"/>
    <property type="match status" value="1"/>
</dbReference>
<evidence type="ECO:0000256" key="5">
    <source>
        <dbReference type="ARBA" id="ARBA00022801"/>
    </source>
</evidence>
<keyword evidence="3 15" id="KW-0547">Nucleotide-binding</keyword>
<dbReference type="EC" id="5.6.2.4" evidence="13"/>
<evidence type="ECO:0000256" key="6">
    <source>
        <dbReference type="ARBA" id="ARBA00022806"/>
    </source>
</evidence>
<evidence type="ECO:0000256" key="15">
    <source>
        <dbReference type="PROSITE-ProRule" id="PRU00560"/>
    </source>
</evidence>
<feature type="binding site" evidence="15">
    <location>
        <begin position="36"/>
        <end position="43"/>
    </location>
    <ligand>
        <name>ATP</name>
        <dbReference type="ChEBI" id="CHEBI:30616"/>
    </ligand>
</feature>
<evidence type="ECO:0000256" key="4">
    <source>
        <dbReference type="ARBA" id="ARBA00022763"/>
    </source>
</evidence>
<keyword evidence="19" id="KW-1185">Reference proteome</keyword>
<dbReference type="InterPro" id="IPR038726">
    <property type="entry name" value="PDDEXK_AddAB-type"/>
</dbReference>
<dbReference type="Proteomes" id="UP001190925">
    <property type="component" value="Unassembled WGS sequence"/>
</dbReference>
<keyword evidence="9" id="KW-0238">DNA-binding</keyword>
<evidence type="ECO:0000256" key="11">
    <source>
        <dbReference type="ARBA" id="ARBA00023235"/>
    </source>
</evidence>
<organism evidence="18 19">
    <name type="scientific">Candidatus Nanogingivalis gingivitcus</name>
    <dbReference type="NCBI Taxonomy" id="2171992"/>
    <lineage>
        <taxon>Bacteria</taxon>
        <taxon>Candidatus Saccharimonadota</taxon>
        <taxon>Candidatus Nanosyncoccalia</taxon>
        <taxon>Candidatus Nanogingivales</taxon>
        <taxon>Candidatus Nanogingivalaceae</taxon>
        <taxon>Candidatus Nanogingivalis</taxon>
    </lineage>
</organism>